<dbReference type="GeneID" id="73292381"/>
<accession>A0A9E7SZF9</accession>
<gene>
    <name evidence="1" type="ORF">NGM29_20005</name>
</gene>
<protein>
    <submittedName>
        <fullName evidence="1">Uncharacterized protein</fullName>
    </submittedName>
</protein>
<keyword evidence="2" id="KW-1185">Reference proteome</keyword>
<dbReference type="KEGG" id="sawl:NGM29_20005"/>
<geneLocation type="plasmid" evidence="1 2">
    <name>unnamed2</name>
</geneLocation>
<dbReference type="Proteomes" id="UP001056855">
    <property type="component" value="Plasmid unnamed2"/>
</dbReference>
<dbReference type="RefSeq" id="WP_254161368.1">
    <property type="nucleotide sequence ID" value="NZ_CP100357.1"/>
</dbReference>
<dbReference type="AlphaFoldDB" id="A0A9E7SZF9"/>
<evidence type="ECO:0000313" key="2">
    <source>
        <dbReference type="Proteomes" id="UP001056855"/>
    </source>
</evidence>
<reference evidence="1" key="1">
    <citation type="submission" date="2022-06" db="EMBL/GenBank/DDBJ databases">
        <title>Diverse halophilic archaea isolated from saline environments.</title>
        <authorList>
            <person name="Cui H.-L."/>
        </authorList>
    </citation>
    <scope>NUCLEOTIDE SEQUENCE</scope>
    <source>
        <strain evidence="1">WLHS1</strain>
        <plasmid evidence="1">unnamed2</plasmid>
    </source>
</reference>
<dbReference type="EMBL" id="CP100357">
    <property type="protein sequence ID" value="UTF55888.1"/>
    <property type="molecule type" value="Genomic_DNA"/>
</dbReference>
<proteinExistence type="predicted"/>
<sequence length="54" mass="5887">MHSQDDLLIVEALIKCARECDLHDPDRSGRALTLAESVAGEHGPGLEDALFQIE</sequence>
<organism evidence="1 2">
    <name type="scientific">Natronosalvus rutilus</name>
    <dbReference type="NCBI Taxonomy" id="2953753"/>
    <lineage>
        <taxon>Archaea</taxon>
        <taxon>Methanobacteriati</taxon>
        <taxon>Methanobacteriota</taxon>
        <taxon>Stenosarchaea group</taxon>
        <taxon>Halobacteria</taxon>
        <taxon>Halobacteriales</taxon>
        <taxon>Natrialbaceae</taxon>
        <taxon>Natronosalvus</taxon>
    </lineage>
</organism>
<evidence type="ECO:0000313" key="1">
    <source>
        <dbReference type="EMBL" id="UTF55888.1"/>
    </source>
</evidence>
<keyword evidence="1" id="KW-0614">Plasmid</keyword>
<name>A0A9E7SZF9_9EURY</name>